<feature type="transmembrane region" description="Helical" evidence="1">
    <location>
        <begin position="63"/>
        <end position="83"/>
    </location>
</feature>
<gene>
    <name evidence="2" type="ORF">PoB_001394000</name>
</gene>
<dbReference type="Proteomes" id="UP000735302">
    <property type="component" value="Unassembled WGS sequence"/>
</dbReference>
<proteinExistence type="predicted"/>
<keyword evidence="3" id="KW-1185">Reference proteome</keyword>
<feature type="transmembrane region" description="Helical" evidence="1">
    <location>
        <begin position="21"/>
        <end position="43"/>
    </location>
</feature>
<sequence>MFAFTGLLKCTVILSFVAKNGLFFQELLTGLAAGCMVSSAVYTMGVNQTVMFDMNTLATSNTYSSRFLTPVLAVAIAALITAYREQDVRSDIKSKLPRTYSTWLLWAVKG</sequence>
<dbReference type="AlphaFoldDB" id="A0AAV3YX18"/>
<evidence type="ECO:0000256" key="1">
    <source>
        <dbReference type="SAM" id="Phobius"/>
    </source>
</evidence>
<keyword evidence="1" id="KW-0812">Transmembrane</keyword>
<keyword evidence="1" id="KW-1133">Transmembrane helix</keyword>
<evidence type="ECO:0000313" key="3">
    <source>
        <dbReference type="Proteomes" id="UP000735302"/>
    </source>
</evidence>
<comment type="caution">
    <text evidence="2">The sequence shown here is derived from an EMBL/GenBank/DDBJ whole genome shotgun (WGS) entry which is preliminary data.</text>
</comment>
<reference evidence="2 3" key="1">
    <citation type="journal article" date="2021" name="Elife">
        <title>Chloroplast acquisition without the gene transfer in kleptoplastic sea slugs, Plakobranchus ocellatus.</title>
        <authorList>
            <person name="Maeda T."/>
            <person name="Takahashi S."/>
            <person name="Yoshida T."/>
            <person name="Shimamura S."/>
            <person name="Takaki Y."/>
            <person name="Nagai Y."/>
            <person name="Toyoda A."/>
            <person name="Suzuki Y."/>
            <person name="Arimoto A."/>
            <person name="Ishii H."/>
            <person name="Satoh N."/>
            <person name="Nishiyama T."/>
            <person name="Hasebe M."/>
            <person name="Maruyama T."/>
            <person name="Minagawa J."/>
            <person name="Obokata J."/>
            <person name="Shigenobu S."/>
        </authorList>
    </citation>
    <scope>NUCLEOTIDE SEQUENCE [LARGE SCALE GENOMIC DNA]</scope>
</reference>
<organism evidence="2 3">
    <name type="scientific">Plakobranchus ocellatus</name>
    <dbReference type="NCBI Taxonomy" id="259542"/>
    <lineage>
        <taxon>Eukaryota</taxon>
        <taxon>Metazoa</taxon>
        <taxon>Spiralia</taxon>
        <taxon>Lophotrochozoa</taxon>
        <taxon>Mollusca</taxon>
        <taxon>Gastropoda</taxon>
        <taxon>Heterobranchia</taxon>
        <taxon>Euthyneura</taxon>
        <taxon>Panpulmonata</taxon>
        <taxon>Sacoglossa</taxon>
        <taxon>Placobranchoidea</taxon>
        <taxon>Plakobranchidae</taxon>
        <taxon>Plakobranchus</taxon>
    </lineage>
</organism>
<accession>A0AAV3YX18</accession>
<dbReference type="EMBL" id="BLXT01001714">
    <property type="protein sequence ID" value="GFN87434.1"/>
    <property type="molecule type" value="Genomic_DNA"/>
</dbReference>
<evidence type="ECO:0000313" key="2">
    <source>
        <dbReference type="EMBL" id="GFN87434.1"/>
    </source>
</evidence>
<name>A0AAV3YX18_9GAST</name>
<keyword evidence="1" id="KW-0472">Membrane</keyword>
<protein>
    <submittedName>
        <fullName evidence="2">Uncharacterized protein</fullName>
    </submittedName>
</protein>